<evidence type="ECO:0000313" key="1">
    <source>
        <dbReference type="EMBL" id="KAG2199819.1"/>
    </source>
</evidence>
<reference evidence="1" key="1">
    <citation type="submission" date="2020-12" db="EMBL/GenBank/DDBJ databases">
        <title>Metabolic potential, ecology and presence of endohyphal bacteria is reflected in genomic diversity of Mucoromycotina.</title>
        <authorList>
            <person name="Muszewska A."/>
            <person name="Okrasinska A."/>
            <person name="Steczkiewicz K."/>
            <person name="Drgas O."/>
            <person name="Orlowska M."/>
            <person name="Perlinska-Lenart U."/>
            <person name="Aleksandrzak-Piekarczyk T."/>
            <person name="Szatraj K."/>
            <person name="Zielenkiewicz U."/>
            <person name="Pilsyk S."/>
            <person name="Malc E."/>
            <person name="Mieczkowski P."/>
            <person name="Kruszewska J.S."/>
            <person name="Biernat P."/>
            <person name="Pawlowska J."/>
        </authorList>
    </citation>
    <scope>NUCLEOTIDE SEQUENCE</scope>
    <source>
        <strain evidence="1">WA0000017839</strain>
    </source>
</reference>
<comment type="caution">
    <text evidence="1">The sequence shown here is derived from an EMBL/GenBank/DDBJ whole genome shotgun (WGS) entry which is preliminary data.</text>
</comment>
<organism evidence="1 2">
    <name type="scientific">Mucor saturninus</name>
    <dbReference type="NCBI Taxonomy" id="64648"/>
    <lineage>
        <taxon>Eukaryota</taxon>
        <taxon>Fungi</taxon>
        <taxon>Fungi incertae sedis</taxon>
        <taxon>Mucoromycota</taxon>
        <taxon>Mucoromycotina</taxon>
        <taxon>Mucoromycetes</taxon>
        <taxon>Mucorales</taxon>
        <taxon>Mucorineae</taxon>
        <taxon>Mucoraceae</taxon>
        <taxon>Mucor</taxon>
    </lineage>
</organism>
<dbReference type="AlphaFoldDB" id="A0A8H7QW50"/>
<sequence>MTLSNGRRMVDPYNLGALLTLSHYRAFQCRLPLNDIEELDVQIEELDEELSQTEASGKKIKLWKAAPSGHKATIEPRAAQIWAKRLREDPIWNIYEKQTNKVSQKPSRLQQEHK</sequence>
<dbReference type="OrthoDB" id="2270879at2759"/>
<dbReference type="EMBL" id="JAEPRD010000091">
    <property type="protein sequence ID" value="KAG2199819.1"/>
    <property type="molecule type" value="Genomic_DNA"/>
</dbReference>
<accession>A0A8H7QW50</accession>
<evidence type="ECO:0000313" key="2">
    <source>
        <dbReference type="Proteomes" id="UP000603453"/>
    </source>
</evidence>
<proteinExistence type="predicted"/>
<keyword evidence="2" id="KW-1185">Reference proteome</keyword>
<name>A0A8H7QW50_9FUNG</name>
<protein>
    <submittedName>
        <fullName evidence="1">Uncharacterized protein</fullName>
    </submittedName>
</protein>
<gene>
    <name evidence="1" type="ORF">INT47_009432</name>
</gene>
<dbReference type="Proteomes" id="UP000603453">
    <property type="component" value="Unassembled WGS sequence"/>
</dbReference>